<feature type="region of interest" description="Disordered" evidence="1">
    <location>
        <begin position="35"/>
        <end position="56"/>
    </location>
</feature>
<protein>
    <submittedName>
        <fullName evidence="2">Uncharacterized protein</fullName>
    </submittedName>
</protein>
<dbReference type="AlphaFoldDB" id="A0AAV4RLV3"/>
<reference evidence="2 3" key="1">
    <citation type="submission" date="2021-06" db="EMBL/GenBank/DDBJ databases">
        <title>Caerostris extrusa draft genome.</title>
        <authorList>
            <person name="Kono N."/>
            <person name="Arakawa K."/>
        </authorList>
    </citation>
    <scope>NUCLEOTIDE SEQUENCE [LARGE SCALE GENOMIC DNA]</scope>
</reference>
<sequence length="102" mass="11057">MLQCGFQPQNPILSSISFPDIRFHRPDAMSGCVRNVRSPENGPSPTTVTAEHGRSASPKLCEIQGPPPPETHTAADVCTTGEINTTVSVPPFHGQFRTPQEY</sequence>
<evidence type="ECO:0000256" key="1">
    <source>
        <dbReference type="SAM" id="MobiDB-lite"/>
    </source>
</evidence>
<dbReference type="Proteomes" id="UP001054945">
    <property type="component" value="Unassembled WGS sequence"/>
</dbReference>
<keyword evidence="3" id="KW-1185">Reference proteome</keyword>
<accession>A0AAV4RLV3</accession>
<gene>
    <name evidence="2" type="ORF">CEXT_565011</name>
</gene>
<dbReference type="EMBL" id="BPLR01008000">
    <property type="protein sequence ID" value="GIY21311.1"/>
    <property type="molecule type" value="Genomic_DNA"/>
</dbReference>
<comment type="caution">
    <text evidence="2">The sequence shown here is derived from an EMBL/GenBank/DDBJ whole genome shotgun (WGS) entry which is preliminary data.</text>
</comment>
<name>A0AAV4RLV3_CAEEX</name>
<organism evidence="2 3">
    <name type="scientific">Caerostris extrusa</name>
    <name type="common">Bark spider</name>
    <name type="synonym">Caerostris bankana</name>
    <dbReference type="NCBI Taxonomy" id="172846"/>
    <lineage>
        <taxon>Eukaryota</taxon>
        <taxon>Metazoa</taxon>
        <taxon>Ecdysozoa</taxon>
        <taxon>Arthropoda</taxon>
        <taxon>Chelicerata</taxon>
        <taxon>Arachnida</taxon>
        <taxon>Araneae</taxon>
        <taxon>Araneomorphae</taxon>
        <taxon>Entelegynae</taxon>
        <taxon>Araneoidea</taxon>
        <taxon>Araneidae</taxon>
        <taxon>Caerostris</taxon>
    </lineage>
</organism>
<proteinExistence type="predicted"/>
<evidence type="ECO:0000313" key="2">
    <source>
        <dbReference type="EMBL" id="GIY21311.1"/>
    </source>
</evidence>
<evidence type="ECO:0000313" key="3">
    <source>
        <dbReference type="Proteomes" id="UP001054945"/>
    </source>
</evidence>